<dbReference type="OMA" id="SRAPFGM"/>
<evidence type="ECO:0000256" key="2">
    <source>
        <dbReference type="SAM" id="SignalP"/>
    </source>
</evidence>
<evidence type="ECO:0000313" key="4">
    <source>
        <dbReference type="Proteomes" id="UP000594454"/>
    </source>
</evidence>
<dbReference type="EMBL" id="LR899012">
    <property type="protein sequence ID" value="CAD7089126.1"/>
    <property type="molecule type" value="Genomic_DNA"/>
</dbReference>
<dbReference type="Gene3D" id="3.20.20.370">
    <property type="entry name" value="Glycoside hydrolase/deacetylase"/>
    <property type="match status" value="1"/>
</dbReference>
<name>A0A7R8UZ18_HERIL</name>
<dbReference type="AlphaFoldDB" id="A0A7R8UZ18"/>
<feature type="region of interest" description="Disordered" evidence="1">
    <location>
        <begin position="137"/>
        <end position="177"/>
    </location>
</feature>
<dbReference type="CDD" id="cd10975">
    <property type="entry name" value="CE4_CDA_like_2"/>
    <property type="match status" value="1"/>
</dbReference>
<dbReference type="Proteomes" id="UP000594454">
    <property type="component" value="Chromosome 4"/>
</dbReference>
<feature type="signal peptide" evidence="2">
    <location>
        <begin position="1"/>
        <end position="17"/>
    </location>
</feature>
<feature type="region of interest" description="Disordered" evidence="1">
    <location>
        <begin position="31"/>
        <end position="78"/>
    </location>
</feature>
<sequence>MATKFAICLLVLSGAYAKQLNFDEDFFPVANEKPESESEDVEPPSWFQELSNPVQEPVQEEHVEPAEEPAPPQPAYEDTNIFHKPAEKQEPDFFHRPAEKPQNNYFAPEKDDYYQKPAENPYNNYFGSFDHGNYHHKPVERPQNNFFEKPSWFDQPAPPKRPQYQPQHYQSDRSKPKRAESCNLAKCQPPKCRCSDVYLSRDIDEKDVPQLVVVTFDDAVTALNYNYIKESMTGLRNPDGCPIQGTFFVSHEYTDYTKVHQLWSQGHEIALHSITHSPYTKYWRNATVETLVKEFGGQRQLMAHFANIDINDITGMRVPLFELPGNNSFLAMKQIGLTYDSSWPTQHFVSPGLWPYSLDYGSVQDCPIGTCPTASIPNVWVNPILSWEDTEGNRCSMIDACPYPPEDDVETIFNWMVGNFNKTFFSNRAPFGVYLHSSWFLKGDHHFEAFKRFLRYLNQNPDVYIVSSARVLEFVRNPKIGRPFDNCQPIREPTCKERFCRLMKVDTKTERWMKSCMPCPAVYPWIGNPFGKPIRQLNDH</sequence>
<evidence type="ECO:0008006" key="5">
    <source>
        <dbReference type="Google" id="ProtNLM"/>
    </source>
</evidence>
<dbReference type="InterPro" id="IPR011330">
    <property type="entry name" value="Glyco_hydro/deAcase_b/a-brl"/>
</dbReference>
<dbReference type="PANTHER" id="PTHR45985">
    <property type="match status" value="1"/>
</dbReference>
<feature type="chain" id="PRO_5031312563" description="NodB homology domain-containing protein" evidence="2">
    <location>
        <begin position="18"/>
        <end position="540"/>
    </location>
</feature>
<dbReference type="OrthoDB" id="504708at2759"/>
<dbReference type="InterPro" id="IPR052740">
    <property type="entry name" value="CE4"/>
</dbReference>
<gene>
    <name evidence="3" type="ORF">HERILL_LOCUS11703</name>
</gene>
<dbReference type="GO" id="GO:0005975">
    <property type="term" value="P:carbohydrate metabolic process"/>
    <property type="evidence" value="ECO:0007669"/>
    <property type="project" value="InterPro"/>
</dbReference>
<dbReference type="PANTHER" id="PTHR45985:SF8">
    <property type="entry name" value="CHITIN DEACETYLASE-LIKE 9, ISOFORM A"/>
    <property type="match status" value="1"/>
</dbReference>
<proteinExistence type="predicted"/>
<evidence type="ECO:0000256" key="1">
    <source>
        <dbReference type="SAM" id="MobiDB-lite"/>
    </source>
</evidence>
<accession>A0A7R8UZ18</accession>
<evidence type="ECO:0000313" key="3">
    <source>
        <dbReference type="EMBL" id="CAD7089126.1"/>
    </source>
</evidence>
<keyword evidence="2" id="KW-0732">Signal</keyword>
<dbReference type="GO" id="GO:0016787">
    <property type="term" value="F:hydrolase activity"/>
    <property type="evidence" value="ECO:0007669"/>
    <property type="project" value="UniProtKB-ARBA"/>
</dbReference>
<keyword evidence="4" id="KW-1185">Reference proteome</keyword>
<dbReference type="SUPFAM" id="SSF88713">
    <property type="entry name" value="Glycoside hydrolase/deacetylase"/>
    <property type="match status" value="1"/>
</dbReference>
<organism evidence="3 4">
    <name type="scientific">Hermetia illucens</name>
    <name type="common">Black soldier fly</name>
    <dbReference type="NCBI Taxonomy" id="343691"/>
    <lineage>
        <taxon>Eukaryota</taxon>
        <taxon>Metazoa</taxon>
        <taxon>Ecdysozoa</taxon>
        <taxon>Arthropoda</taxon>
        <taxon>Hexapoda</taxon>
        <taxon>Insecta</taxon>
        <taxon>Pterygota</taxon>
        <taxon>Neoptera</taxon>
        <taxon>Endopterygota</taxon>
        <taxon>Diptera</taxon>
        <taxon>Brachycera</taxon>
        <taxon>Stratiomyomorpha</taxon>
        <taxon>Stratiomyidae</taxon>
        <taxon>Hermetiinae</taxon>
        <taxon>Hermetia</taxon>
    </lineage>
</organism>
<protein>
    <recommendedName>
        <fullName evidence="5">NodB homology domain-containing protein</fullName>
    </recommendedName>
</protein>
<dbReference type="InParanoid" id="A0A7R8UZ18"/>
<reference evidence="3 4" key="1">
    <citation type="submission" date="2020-11" db="EMBL/GenBank/DDBJ databases">
        <authorList>
            <person name="Wallbank WR R."/>
            <person name="Pardo Diaz C."/>
            <person name="Kozak K."/>
            <person name="Martin S."/>
            <person name="Jiggins C."/>
            <person name="Moest M."/>
            <person name="Warren A I."/>
            <person name="Generalovic N T."/>
            <person name="Byers J.R.P. K."/>
            <person name="Montejo-Kovacevich G."/>
            <person name="Yen C E."/>
        </authorList>
    </citation>
    <scope>NUCLEOTIDE SEQUENCE [LARGE SCALE GENOMIC DNA]</scope>
</reference>